<name>A0ABS2PIL0_9STRE</name>
<dbReference type="InterPro" id="IPR004193">
    <property type="entry name" value="Glyco_hydro_13_N"/>
</dbReference>
<dbReference type="InterPro" id="IPR013783">
    <property type="entry name" value="Ig-like_fold"/>
</dbReference>
<keyword evidence="3" id="KW-0378">Hydrolase</keyword>
<sequence>MKQLVHYHSPKAQTVPVLTSTVELNWLEQDRFGWRGELASSPLLETVSVSDSQNTYTFSSNGADFPELWLIEGDSQIYLAYEAAITSPHYRQTDSSAFDMASNHQAFDQKWGFDGWLGYCYKPEKSLFRLWAPTAEKVSLVLYDKADADKVSQLIPMTRGQEINTSEHKYNTQGVWFAKLEGDYKETVFCYRIEQADGRLVETRDPYSTAVTADGKRSVLLDAKAIEPENFRVCHGDDAPWRLSNLSQATVYEMHIRDFSISESSGVPENLRGSYLGACQTGTRNAEGLATTLDYLQESPISYVQLQPIFDHHQSFDQEGNLLYNWGYDPENYNVPDGSFSSNPSDPKARILELKTLIQAYHDAGIGVIMDVVYNHTYSKTDSAFQLSVPYYYYRVKADGIFYNGSICGNETASEKEMMRKYMIDSILYWAETYNIDGFRFDLMGLHDIETMKAIRQALDTIDPNIIIYGEGWDMACGLKQEDKAIKAHADRLERIGFFNDDARDSIKGAEIFGELKKGFVSGQPVEKDLMKALAGSAAFVAYQKTSQVVNYVEAHDNYTLNDLLLALHPQDNQETHDRRCQLASALNIISQGLCFMQLGQSFNRSKLVATGDKGQLTVSDKERAMNSYNAPDKVNQIDWNLASPYQESDDFLKQLIQLKREHKQFSLEDYQDISKAITVNQAQNGSGLVSYDIDLGTKNYRVLITNRQKDLLPLVQDLSNWRILLSNNLATDLSKNILSAYSLTILATDN</sequence>
<dbReference type="CDD" id="cd02860">
    <property type="entry name" value="E_set_Pullulanase"/>
    <property type="match status" value="1"/>
</dbReference>
<dbReference type="InterPro" id="IPR006047">
    <property type="entry name" value="GH13_cat_dom"/>
</dbReference>
<dbReference type="NCBIfam" id="TIGR02104">
    <property type="entry name" value="pulA_typeI"/>
    <property type="match status" value="1"/>
</dbReference>
<protein>
    <submittedName>
        <fullName evidence="3">Pullulanase</fullName>
        <ecNumber evidence="3">3.2.1.41</ecNumber>
    </submittedName>
</protein>
<dbReference type="Gene3D" id="2.60.40.10">
    <property type="entry name" value="Immunoglobulins"/>
    <property type="match status" value="1"/>
</dbReference>
<dbReference type="Pfam" id="PF02922">
    <property type="entry name" value="CBM_48"/>
    <property type="match status" value="1"/>
</dbReference>
<dbReference type="CDD" id="cd11341">
    <property type="entry name" value="AmyAc_Pullulanase_LD-like"/>
    <property type="match status" value="1"/>
</dbReference>
<gene>
    <name evidence="3" type="ORF">JOC31_000050</name>
</gene>
<evidence type="ECO:0000313" key="3">
    <source>
        <dbReference type="EMBL" id="MBM7635259.1"/>
    </source>
</evidence>
<dbReference type="SUPFAM" id="SSF81296">
    <property type="entry name" value="E set domains"/>
    <property type="match status" value="1"/>
</dbReference>
<dbReference type="RefSeq" id="WP_205016213.1">
    <property type="nucleotide sequence ID" value="NZ_JAFBEI010000001.1"/>
</dbReference>
<reference evidence="3 4" key="1">
    <citation type="submission" date="2021-01" db="EMBL/GenBank/DDBJ databases">
        <title>Genomic Encyclopedia of Type Strains, Phase IV (KMG-IV): sequencing the most valuable type-strain genomes for metagenomic binning, comparative biology and taxonomic classification.</title>
        <authorList>
            <person name="Goeker M."/>
        </authorList>
    </citation>
    <scope>NUCLEOTIDE SEQUENCE [LARGE SCALE GENOMIC DNA]</scope>
    <source>
        <strain evidence="3 4">DSM 27513</strain>
    </source>
</reference>
<dbReference type="Gene3D" id="3.20.20.80">
    <property type="entry name" value="Glycosidases"/>
    <property type="match status" value="1"/>
</dbReference>
<keyword evidence="3" id="KW-0326">Glycosidase</keyword>
<dbReference type="InterPro" id="IPR011840">
    <property type="entry name" value="PulA_typeI"/>
</dbReference>
<evidence type="ECO:0000313" key="4">
    <source>
        <dbReference type="Proteomes" id="UP000809081"/>
    </source>
</evidence>
<dbReference type="GO" id="GO:0051060">
    <property type="term" value="F:pullulanase activity"/>
    <property type="evidence" value="ECO:0007669"/>
    <property type="project" value="UniProtKB-EC"/>
</dbReference>
<keyword evidence="4" id="KW-1185">Reference proteome</keyword>
<comment type="caution">
    <text evidence="3">The sequence shown here is derived from an EMBL/GenBank/DDBJ whole genome shotgun (WGS) entry which is preliminary data.</text>
</comment>
<comment type="similarity">
    <text evidence="1">Belongs to the glycosyl hydrolase 13 family.</text>
</comment>
<dbReference type="InterPro" id="IPR014756">
    <property type="entry name" value="Ig_E-set"/>
</dbReference>
<dbReference type="SMART" id="SM00642">
    <property type="entry name" value="Aamy"/>
    <property type="match status" value="1"/>
</dbReference>
<organism evidence="3 4">
    <name type="scientific">Streptococcus saliviloxodontae</name>
    <dbReference type="NCBI Taxonomy" id="1349416"/>
    <lineage>
        <taxon>Bacteria</taxon>
        <taxon>Bacillati</taxon>
        <taxon>Bacillota</taxon>
        <taxon>Bacilli</taxon>
        <taxon>Lactobacillales</taxon>
        <taxon>Streptococcaceae</taxon>
        <taxon>Streptococcus</taxon>
    </lineage>
</organism>
<dbReference type="InterPro" id="IPR017853">
    <property type="entry name" value="GH"/>
</dbReference>
<dbReference type="EMBL" id="JAFBEI010000001">
    <property type="protein sequence ID" value="MBM7635259.1"/>
    <property type="molecule type" value="Genomic_DNA"/>
</dbReference>
<dbReference type="EC" id="3.2.1.41" evidence="3"/>
<evidence type="ECO:0000256" key="1">
    <source>
        <dbReference type="ARBA" id="ARBA00008061"/>
    </source>
</evidence>
<dbReference type="Proteomes" id="UP000809081">
    <property type="component" value="Unassembled WGS sequence"/>
</dbReference>
<dbReference type="PANTHER" id="PTHR43002">
    <property type="entry name" value="GLYCOGEN DEBRANCHING ENZYME"/>
    <property type="match status" value="1"/>
</dbReference>
<evidence type="ECO:0000259" key="2">
    <source>
        <dbReference type="SMART" id="SM00642"/>
    </source>
</evidence>
<dbReference type="Pfam" id="PF00128">
    <property type="entry name" value="Alpha-amylase"/>
    <property type="match status" value="1"/>
</dbReference>
<feature type="domain" description="Glycosyl hydrolase family 13 catalytic" evidence="2">
    <location>
        <begin position="253"/>
        <end position="660"/>
    </location>
</feature>
<proteinExistence type="inferred from homology"/>
<accession>A0ABS2PIL0</accession>
<dbReference type="SUPFAM" id="SSF51445">
    <property type="entry name" value="(Trans)glycosidases"/>
    <property type="match status" value="1"/>
</dbReference>